<evidence type="ECO:0000256" key="4">
    <source>
        <dbReference type="ARBA" id="ARBA00010441"/>
    </source>
</evidence>
<evidence type="ECO:0000256" key="17">
    <source>
        <dbReference type="RuleBase" id="RU003750"/>
    </source>
</evidence>
<dbReference type="PIRSF" id="PIRSF000847">
    <property type="entry name" value="Phos_ph_gly_syn"/>
    <property type="match status" value="1"/>
</dbReference>
<dbReference type="PATRIC" id="fig|1397666.3.peg.558"/>
<evidence type="ECO:0000256" key="11">
    <source>
        <dbReference type="ARBA" id="ARBA00023098"/>
    </source>
</evidence>
<evidence type="ECO:0000256" key="15">
    <source>
        <dbReference type="ARBA" id="ARBA00048586"/>
    </source>
</evidence>
<evidence type="ECO:0000256" key="2">
    <source>
        <dbReference type="ARBA" id="ARBA00005042"/>
    </source>
</evidence>
<feature type="transmembrane region" description="Helical" evidence="18">
    <location>
        <begin position="130"/>
        <end position="150"/>
    </location>
</feature>
<evidence type="ECO:0000256" key="6">
    <source>
        <dbReference type="ARBA" id="ARBA00014944"/>
    </source>
</evidence>
<keyword evidence="20" id="KW-1185">Reference proteome</keyword>
<dbReference type="InterPro" id="IPR004570">
    <property type="entry name" value="Phosphatidylglycerol_P_synth"/>
</dbReference>
<dbReference type="AlphaFoldDB" id="U2XXL7"/>
<keyword evidence="10 18" id="KW-1133">Transmembrane helix</keyword>
<organism evidence="19 20">
    <name type="scientific">Candidatus Micropelagius thuwalensis</name>
    <dbReference type="NCBI Taxonomy" id="1397666"/>
    <lineage>
        <taxon>Bacteria</taxon>
        <taxon>Pseudomonadati</taxon>
        <taxon>Pseudomonadota</taxon>
        <taxon>Alphaproteobacteria</taxon>
        <taxon>PS1 clade</taxon>
        <taxon>Candidatus Micropelagius</taxon>
    </lineage>
</organism>
<comment type="similarity">
    <text evidence="4 17">Belongs to the CDP-alcohol phosphatidyltransferase class-I family.</text>
</comment>
<evidence type="ECO:0000256" key="16">
    <source>
        <dbReference type="NCBIfam" id="TIGR00560"/>
    </source>
</evidence>
<dbReference type="Pfam" id="PF01066">
    <property type="entry name" value="CDP-OH_P_transf"/>
    <property type="match status" value="1"/>
</dbReference>
<comment type="catalytic activity">
    <reaction evidence="15">
        <text>a CDP-1,2-diacyl-sn-glycerol + sn-glycerol 3-phosphate = a 1,2-diacyl-sn-glycero-3-phospho-(1'-sn-glycero-3'-phosphate) + CMP + H(+)</text>
        <dbReference type="Rhea" id="RHEA:12593"/>
        <dbReference type="ChEBI" id="CHEBI:15378"/>
        <dbReference type="ChEBI" id="CHEBI:57597"/>
        <dbReference type="ChEBI" id="CHEBI:58332"/>
        <dbReference type="ChEBI" id="CHEBI:60110"/>
        <dbReference type="ChEBI" id="CHEBI:60377"/>
        <dbReference type="EC" id="2.7.8.5"/>
    </reaction>
</comment>
<dbReference type="Gene3D" id="1.20.120.1760">
    <property type="match status" value="1"/>
</dbReference>
<evidence type="ECO:0000256" key="12">
    <source>
        <dbReference type="ARBA" id="ARBA00023136"/>
    </source>
</evidence>
<keyword evidence="14" id="KW-1208">Phospholipid metabolism</keyword>
<dbReference type="EC" id="2.7.8.5" evidence="5 16"/>
<dbReference type="EMBL" id="AWXE01000001">
    <property type="protein sequence ID" value="ERL47651.1"/>
    <property type="molecule type" value="Genomic_DNA"/>
</dbReference>
<proteinExistence type="inferred from homology"/>
<reference evidence="19 20" key="1">
    <citation type="journal article" date="2014" name="FEMS Microbiol. Ecol.">
        <title>Genomic differentiation among two strains of the PS1 clade isolated from geographically separated marine habitats.</title>
        <authorList>
            <person name="Jimenez-Infante F."/>
            <person name="Ngugi D.K."/>
            <person name="Alam I."/>
            <person name="Rashid M."/>
            <person name="Baalawi W."/>
            <person name="Kamau A.A."/>
            <person name="Bajic V.B."/>
            <person name="Stingl U."/>
        </authorList>
    </citation>
    <scope>NUCLEOTIDE SEQUENCE [LARGE SCALE GENOMIC DNA]</scope>
    <source>
        <strain evidence="19 20">RS24</strain>
    </source>
</reference>
<evidence type="ECO:0000256" key="5">
    <source>
        <dbReference type="ARBA" id="ARBA00013170"/>
    </source>
</evidence>
<dbReference type="RefSeq" id="WP_021776668.1">
    <property type="nucleotide sequence ID" value="NZ_AWXE01000001.1"/>
</dbReference>
<name>U2XXL7_9PROT</name>
<dbReference type="STRING" id="1397666.RS24_00626"/>
<dbReference type="PANTHER" id="PTHR14269">
    <property type="entry name" value="CDP-DIACYLGLYCEROL--GLYCEROL-3-PHOSPHATE 3-PHOSPHATIDYLTRANSFERASE-RELATED"/>
    <property type="match status" value="1"/>
</dbReference>
<comment type="subcellular location">
    <subcellularLocation>
        <location evidence="1">Membrane</location>
        <topology evidence="1">Multi-pass membrane protein</topology>
    </subcellularLocation>
</comment>
<dbReference type="InterPro" id="IPR000462">
    <property type="entry name" value="CDP-OH_P_trans"/>
</dbReference>
<keyword evidence="12 18" id="KW-0472">Membrane</keyword>
<dbReference type="GO" id="GO:0046474">
    <property type="term" value="P:glycerophospholipid biosynthetic process"/>
    <property type="evidence" value="ECO:0007669"/>
    <property type="project" value="TreeGrafter"/>
</dbReference>
<evidence type="ECO:0000313" key="19">
    <source>
        <dbReference type="EMBL" id="ERL47651.1"/>
    </source>
</evidence>
<dbReference type="InterPro" id="IPR048254">
    <property type="entry name" value="CDP_ALCOHOL_P_TRANSF_CS"/>
</dbReference>
<evidence type="ECO:0000256" key="14">
    <source>
        <dbReference type="ARBA" id="ARBA00023264"/>
    </source>
</evidence>
<keyword evidence="19" id="KW-0560">Oxidoreductase</keyword>
<keyword evidence="11" id="KW-0443">Lipid metabolism</keyword>
<keyword evidence="8 17" id="KW-0808">Transferase</keyword>
<dbReference type="eggNOG" id="COG0558">
    <property type="taxonomic scope" value="Bacteria"/>
</dbReference>
<dbReference type="NCBIfam" id="TIGR00560">
    <property type="entry name" value="pgsA"/>
    <property type="match status" value="1"/>
</dbReference>
<evidence type="ECO:0000256" key="10">
    <source>
        <dbReference type="ARBA" id="ARBA00022989"/>
    </source>
</evidence>
<comment type="caution">
    <text evidence="19">The sequence shown here is derived from an EMBL/GenBank/DDBJ whole genome shotgun (WGS) entry which is preliminary data.</text>
</comment>
<feature type="transmembrane region" description="Helical" evidence="18">
    <location>
        <begin position="7"/>
        <end position="26"/>
    </location>
</feature>
<dbReference type="GO" id="GO:0016491">
    <property type="term" value="F:oxidoreductase activity"/>
    <property type="evidence" value="ECO:0007669"/>
    <property type="project" value="UniProtKB-KW"/>
</dbReference>
<dbReference type="GO" id="GO:0008444">
    <property type="term" value="F:CDP-diacylglycerol-glycerol-3-phosphate 3-phosphatidyltransferase activity"/>
    <property type="evidence" value="ECO:0007669"/>
    <property type="project" value="UniProtKB-UniRule"/>
</dbReference>
<dbReference type="InterPro" id="IPR050324">
    <property type="entry name" value="CDP-alcohol_PTase-I"/>
</dbReference>
<comment type="pathway">
    <text evidence="2">Phospholipid metabolism; phosphatidylglycerol biosynthesis; phosphatidylglycerol from CDP-diacylglycerol: step 1/2.</text>
</comment>
<evidence type="ECO:0000256" key="7">
    <source>
        <dbReference type="ARBA" id="ARBA00022516"/>
    </source>
</evidence>
<keyword evidence="13" id="KW-0594">Phospholipid biosynthesis</keyword>
<protein>
    <recommendedName>
        <fullName evidence="6 16">CDP-diacylglycerol--glycerol-3-phosphate 3-phosphatidyltransferase</fullName>
        <ecNumber evidence="5 16">2.7.8.5</ecNumber>
    </recommendedName>
</protein>
<evidence type="ECO:0000256" key="3">
    <source>
        <dbReference type="ARBA" id="ARBA00005189"/>
    </source>
</evidence>
<evidence type="ECO:0000256" key="1">
    <source>
        <dbReference type="ARBA" id="ARBA00004141"/>
    </source>
</evidence>
<dbReference type="InterPro" id="IPR043130">
    <property type="entry name" value="CDP-OH_PTrfase_TM_dom"/>
</dbReference>
<dbReference type="PANTHER" id="PTHR14269:SF62">
    <property type="entry name" value="CDP-DIACYLGLYCEROL--GLYCEROL-3-PHOSPHATE 3-PHOSPHATIDYLTRANSFERASE 1, CHLOROPLASTIC"/>
    <property type="match status" value="1"/>
</dbReference>
<feature type="transmembrane region" description="Helical" evidence="18">
    <location>
        <begin position="91"/>
        <end position="109"/>
    </location>
</feature>
<gene>
    <name evidence="19" type="primary">folA</name>
    <name evidence="19" type="ORF">RS24_00626</name>
</gene>
<evidence type="ECO:0000256" key="18">
    <source>
        <dbReference type="SAM" id="Phobius"/>
    </source>
</evidence>
<evidence type="ECO:0000256" key="8">
    <source>
        <dbReference type="ARBA" id="ARBA00022679"/>
    </source>
</evidence>
<dbReference type="GO" id="GO:0016020">
    <property type="term" value="C:membrane"/>
    <property type="evidence" value="ECO:0007669"/>
    <property type="project" value="UniProtKB-SubCell"/>
</dbReference>
<evidence type="ECO:0000256" key="13">
    <source>
        <dbReference type="ARBA" id="ARBA00023209"/>
    </source>
</evidence>
<evidence type="ECO:0000256" key="9">
    <source>
        <dbReference type="ARBA" id="ARBA00022692"/>
    </source>
</evidence>
<sequence>MLKLLPNFLTLFRIFMIPALVIVYLIPGPLGHWLAVLIFYLAAITDYLDGWLARKLEATSEFGRMLDPIADKLMVVAVIIILIEFRDINGIHTLAAGLIILREILISWFREYLTDRGVTLAVSHIAKFKTTIQMIALGILLLGEAGEMISPFIQEIGLVLFWTATLFTLWTAIDYLSEGMRLLKEKNS</sequence>
<dbReference type="PROSITE" id="PS00379">
    <property type="entry name" value="CDP_ALCOHOL_P_TRANSF"/>
    <property type="match status" value="1"/>
</dbReference>
<feature type="transmembrane region" description="Helical" evidence="18">
    <location>
        <begin position="156"/>
        <end position="176"/>
    </location>
</feature>
<keyword evidence="7" id="KW-0444">Lipid biosynthesis</keyword>
<comment type="pathway">
    <text evidence="3">Lipid metabolism.</text>
</comment>
<dbReference type="Proteomes" id="UP000016762">
    <property type="component" value="Unassembled WGS sequence"/>
</dbReference>
<accession>U2XXL7</accession>
<keyword evidence="9 18" id="KW-0812">Transmembrane</keyword>
<evidence type="ECO:0000313" key="20">
    <source>
        <dbReference type="Proteomes" id="UP000016762"/>
    </source>
</evidence>